<dbReference type="SMART" id="SM01118">
    <property type="entry name" value="CYTH"/>
    <property type="match status" value="1"/>
</dbReference>
<dbReference type="InterPro" id="IPR023577">
    <property type="entry name" value="CYTH_domain"/>
</dbReference>
<dbReference type="PIRSF" id="PIRSF016487">
    <property type="entry name" value="CYTH_UCP016487"/>
    <property type="match status" value="1"/>
</dbReference>
<evidence type="ECO:0000313" key="3">
    <source>
        <dbReference type="EMBL" id="MDI7920581.1"/>
    </source>
</evidence>
<dbReference type="InterPro" id="IPR033469">
    <property type="entry name" value="CYTH-like_dom_sf"/>
</dbReference>
<gene>
    <name evidence="3" type="ORF">MRS75_00625</name>
</gene>
<dbReference type="InterPro" id="IPR012042">
    <property type="entry name" value="NeuTTM/CthTTM-like"/>
</dbReference>
<organism evidence="3 4">
    <name type="scientific">Ferirhizobium litorale</name>
    <dbReference type="NCBI Taxonomy" id="2927786"/>
    <lineage>
        <taxon>Bacteria</taxon>
        <taxon>Pseudomonadati</taxon>
        <taxon>Pseudomonadota</taxon>
        <taxon>Alphaproteobacteria</taxon>
        <taxon>Hyphomicrobiales</taxon>
        <taxon>Rhizobiaceae</taxon>
        <taxon>Ferirhizobium</taxon>
    </lineage>
</organism>
<keyword evidence="4" id="KW-1185">Reference proteome</keyword>
<dbReference type="Gene3D" id="2.40.320.10">
    <property type="entry name" value="Hypothetical Protein Pfu-838710-001"/>
    <property type="match status" value="1"/>
</dbReference>
<dbReference type="EMBL" id="JALDYZ010000001">
    <property type="protein sequence ID" value="MDI7920581.1"/>
    <property type="molecule type" value="Genomic_DNA"/>
</dbReference>
<dbReference type="Proteomes" id="UP001161580">
    <property type="component" value="Unassembled WGS sequence"/>
</dbReference>
<feature type="active site" description="Proton acceptor" evidence="1">
    <location>
        <position position="30"/>
    </location>
</feature>
<evidence type="ECO:0000313" key="4">
    <source>
        <dbReference type="Proteomes" id="UP001161580"/>
    </source>
</evidence>
<dbReference type="PROSITE" id="PS51707">
    <property type="entry name" value="CYTH"/>
    <property type="match status" value="1"/>
</dbReference>
<dbReference type="PANTHER" id="PTHR40114:SF1">
    <property type="entry name" value="SLR0698 PROTEIN"/>
    <property type="match status" value="1"/>
</dbReference>
<protein>
    <submittedName>
        <fullName evidence="3">CYTH domain-containing protein</fullName>
    </submittedName>
</protein>
<reference evidence="3" key="1">
    <citation type="submission" date="2022-03" db="EMBL/GenBank/DDBJ databases">
        <title>Fererhizobium litorale gen. nov., sp. nov., isolated from sandy sediments of the Sea of Japan seashore.</title>
        <authorList>
            <person name="Romanenko L."/>
            <person name="Kurilenko V."/>
            <person name="Otstavnykh N."/>
            <person name="Svetashev V."/>
            <person name="Tekutyeva L."/>
            <person name="Isaeva M."/>
            <person name="Mikhailov V."/>
        </authorList>
    </citation>
    <scope>NUCLEOTIDE SEQUENCE</scope>
    <source>
        <strain evidence="3">KMM 9576</strain>
    </source>
</reference>
<dbReference type="RefSeq" id="WP_311784771.1">
    <property type="nucleotide sequence ID" value="NZ_JALDYY010000001.1"/>
</dbReference>
<comment type="caution">
    <text evidence="3">The sequence shown here is derived from an EMBL/GenBank/DDBJ whole genome shotgun (WGS) entry which is preliminary data.</text>
</comment>
<proteinExistence type="predicted"/>
<accession>A0AAE3Q992</accession>
<evidence type="ECO:0000259" key="2">
    <source>
        <dbReference type="PROSITE" id="PS51707"/>
    </source>
</evidence>
<dbReference type="AlphaFoldDB" id="A0AAE3Q992"/>
<dbReference type="Pfam" id="PF01928">
    <property type="entry name" value="CYTH"/>
    <property type="match status" value="1"/>
</dbReference>
<dbReference type="PANTHER" id="PTHR40114">
    <property type="entry name" value="SLR0698 PROTEIN"/>
    <property type="match status" value="1"/>
</dbReference>
<dbReference type="CDD" id="cd07891">
    <property type="entry name" value="CYTH-like_CthTTM-like_1"/>
    <property type="match status" value="1"/>
</dbReference>
<sequence length="164" mass="18552">MAKEIERKFLVLDTAWRSMVSGSSVFRQAYIVAMEGRSVRVRIIDQARAVLTVKIGASTFQREEFEYEIPLSDAEEMVSLAIGTVLEKTRYEVNCEGYTWEIDVYDGAYRGLVVAEVELSDKAEQPPLPSWLGPEVTGDRRYSNQTLAMEDLREELVNAISHPA</sequence>
<evidence type="ECO:0000256" key="1">
    <source>
        <dbReference type="PIRSR" id="PIRSR016487-1"/>
    </source>
</evidence>
<feature type="domain" description="CYTH" evidence="2">
    <location>
        <begin position="2"/>
        <end position="149"/>
    </location>
</feature>
<name>A0AAE3Q992_9HYPH</name>
<dbReference type="SUPFAM" id="SSF55154">
    <property type="entry name" value="CYTH-like phosphatases"/>
    <property type="match status" value="1"/>
</dbReference>